<proteinExistence type="predicted"/>
<sequence length="64" mass="7372">MLILEIVVRRVFGKHIVELARKDKDVLLIVGDIGYGVFDRYREEFPDRFINFGLTEQTMIGAAS</sequence>
<dbReference type="InterPro" id="IPR029061">
    <property type="entry name" value="THDP-binding"/>
</dbReference>
<comment type="caution">
    <text evidence="2">The sequence shown here is derived from an EMBL/GenBank/DDBJ whole genome shotgun (WGS) entry which is preliminary data.</text>
</comment>
<evidence type="ECO:0000259" key="1">
    <source>
        <dbReference type="Pfam" id="PF02779"/>
    </source>
</evidence>
<dbReference type="InterPro" id="IPR005475">
    <property type="entry name" value="Transketolase-like_Pyr-bd"/>
</dbReference>
<dbReference type="EMBL" id="BARW01017148">
    <property type="protein sequence ID" value="GAI99404.1"/>
    <property type="molecule type" value="Genomic_DNA"/>
</dbReference>
<gene>
    <name evidence="2" type="ORF">S12H4_29691</name>
</gene>
<name>X1V438_9ZZZZ</name>
<protein>
    <recommendedName>
        <fullName evidence="1">Transketolase-like pyrimidine-binding domain-containing protein</fullName>
    </recommendedName>
</protein>
<feature type="domain" description="Transketolase-like pyrimidine-binding" evidence="1">
    <location>
        <begin position="6"/>
        <end position="63"/>
    </location>
</feature>
<dbReference type="AlphaFoldDB" id="X1V438"/>
<reference evidence="2" key="1">
    <citation type="journal article" date="2014" name="Front. Microbiol.">
        <title>High frequency of phylogenetically diverse reductive dehalogenase-homologous genes in deep subseafloor sedimentary metagenomes.</title>
        <authorList>
            <person name="Kawai M."/>
            <person name="Futagami T."/>
            <person name="Toyoda A."/>
            <person name="Takaki Y."/>
            <person name="Nishi S."/>
            <person name="Hori S."/>
            <person name="Arai W."/>
            <person name="Tsubouchi T."/>
            <person name="Morono Y."/>
            <person name="Uchiyama I."/>
            <person name="Ito T."/>
            <person name="Fujiyama A."/>
            <person name="Inagaki F."/>
            <person name="Takami H."/>
        </authorList>
    </citation>
    <scope>NUCLEOTIDE SEQUENCE</scope>
    <source>
        <strain evidence="2">Expedition CK06-06</strain>
    </source>
</reference>
<accession>X1V438</accession>
<evidence type="ECO:0000313" key="2">
    <source>
        <dbReference type="EMBL" id="GAI99404.1"/>
    </source>
</evidence>
<dbReference type="Gene3D" id="3.40.50.970">
    <property type="match status" value="1"/>
</dbReference>
<dbReference type="Pfam" id="PF02779">
    <property type="entry name" value="Transket_pyr"/>
    <property type="match status" value="1"/>
</dbReference>
<organism evidence="2">
    <name type="scientific">marine sediment metagenome</name>
    <dbReference type="NCBI Taxonomy" id="412755"/>
    <lineage>
        <taxon>unclassified sequences</taxon>
        <taxon>metagenomes</taxon>
        <taxon>ecological metagenomes</taxon>
    </lineage>
</organism>
<dbReference type="SUPFAM" id="SSF52518">
    <property type="entry name" value="Thiamin diphosphate-binding fold (THDP-binding)"/>
    <property type="match status" value="1"/>
</dbReference>